<evidence type="ECO:0000313" key="2">
    <source>
        <dbReference type="Proteomes" id="UP001497680"/>
    </source>
</evidence>
<comment type="caution">
    <text evidence="1">The sequence shown here is derived from an EMBL/GenBank/DDBJ whole genome shotgun (WGS) entry which is preliminary data.</text>
</comment>
<organism evidence="1 2">
    <name type="scientific">Hypoxylon rubiginosum</name>
    <dbReference type="NCBI Taxonomy" id="110542"/>
    <lineage>
        <taxon>Eukaryota</taxon>
        <taxon>Fungi</taxon>
        <taxon>Dikarya</taxon>
        <taxon>Ascomycota</taxon>
        <taxon>Pezizomycotina</taxon>
        <taxon>Sordariomycetes</taxon>
        <taxon>Xylariomycetidae</taxon>
        <taxon>Xylariales</taxon>
        <taxon>Hypoxylaceae</taxon>
        <taxon>Hypoxylon</taxon>
    </lineage>
</organism>
<protein>
    <submittedName>
        <fullName evidence="1">Uncharacterized protein</fullName>
    </submittedName>
</protein>
<name>A0ACC0CL48_9PEZI</name>
<accession>A0ACC0CL48</accession>
<dbReference type="EMBL" id="MU394407">
    <property type="protein sequence ID" value="KAI6081123.1"/>
    <property type="molecule type" value="Genomic_DNA"/>
</dbReference>
<sequence>MESTQRAVSANTAPLSEEDWDELIDFIREEYLVRDRGIHDVFGSLQERKPQMTFTQFRAKLKEWGFQKKLVRDDWRYVDRLIKERESQQKGSVVILSGMRLSPIKVKKQVNRTKDVTLSKKYGQSSVLESPKEDALYVCTPRATSPTTATWPESLPWLQFSQSIFPQLLQGLRFLPENETGMAITISPTQHSRPYKKRRFNPSLAWIAFEKLVRRSMEIVIGSEELTAALLASRSVDRIAGHLDQLMPTMYANENLTRAILLSDGRPHEVQRETLKILLFLVSNHLIMNYEHCSQARYITDARAFLDICRDSGIAESHMVARIVQASLRSPTMAAMVDLLYEAAVNTETVTVVSVLLEVDKRIDPNQLVGRAWWLEGKDFHYPHLSALQFAILRDSFELADCMLRHRADPNHSKDGSLYPLVIAAIVCPDGESSRYISLLRRHGAVVTDEFGSSALLVAIQRGHFGLINQLHKAGADLTFTHSTSYFEDFILTVHSVLDWYLFETCFGYVKLLEDITSLGLAASFYGKTSQIEEICSDEDTHDESDWDDEEVTYKTYKEKEALKLVKFIINLAGPTFDLDGGLKSDAMIHAAIHGYTNVISFLHENGALVKSKNGYLCPIYAAVNWCHDKACQQLLTLGGSIETERRRKSKFSAELSPLHIAVSRDSCTLVSLLTERGVDVNHMCQIDRDGFFWGCCLPSGTPRYGSALNMASACCSWDVALLLLDLGAIPTSYDLTQAISSRGPLVARLLSQLPGSELEEVERKFHNLIKRPNLREQDALDILDLDLSIDREKALCFC</sequence>
<dbReference type="Proteomes" id="UP001497680">
    <property type="component" value="Unassembled WGS sequence"/>
</dbReference>
<keyword evidence="2" id="KW-1185">Reference proteome</keyword>
<proteinExistence type="predicted"/>
<gene>
    <name evidence="1" type="ORF">F4821DRAFT_250041</name>
</gene>
<evidence type="ECO:0000313" key="1">
    <source>
        <dbReference type="EMBL" id="KAI6081123.1"/>
    </source>
</evidence>
<reference evidence="1 2" key="1">
    <citation type="journal article" date="2022" name="New Phytol.">
        <title>Ecological generalism drives hyperdiversity of secondary metabolite gene clusters in xylarialean endophytes.</title>
        <authorList>
            <person name="Franco M.E.E."/>
            <person name="Wisecaver J.H."/>
            <person name="Arnold A.E."/>
            <person name="Ju Y.M."/>
            <person name="Slot J.C."/>
            <person name="Ahrendt S."/>
            <person name="Moore L.P."/>
            <person name="Eastman K.E."/>
            <person name="Scott K."/>
            <person name="Konkel Z."/>
            <person name="Mondo S.J."/>
            <person name="Kuo A."/>
            <person name="Hayes R.D."/>
            <person name="Haridas S."/>
            <person name="Andreopoulos B."/>
            <person name="Riley R."/>
            <person name="LaButti K."/>
            <person name="Pangilinan J."/>
            <person name="Lipzen A."/>
            <person name="Amirebrahimi M."/>
            <person name="Yan J."/>
            <person name="Adam C."/>
            <person name="Keymanesh K."/>
            <person name="Ng V."/>
            <person name="Louie K."/>
            <person name="Northen T."/>
            <person name="Drula E."/>
            <person name="Henrissat B."/>
            <person name="Hsieh H.M."/>
            <person name="Youens-Clark K."/>
            <person name="Lutzoni F."/>
            <person name="Miadlikowska J."/>
            <person name="Eastwood D.C."/>
            <person name="Hamelin R.C."/>
            <person name="Grigoriev I.V."/>
            <person name="U'Ren J.M."/>
        </authorList>
    </citation>
    <scope>NUCLEOTIDE SEQUENCE [LARGE SCALE GENOMIC DNA]</scope>
    <source>
        <strain evidence="1 2">ER1909</strain>
    </source>
</reference>